<evidence type="ECO:0000313" key="1">
    <source>
        <dbReference type="EMBL" id="MPY47169.1"/>
    </source>
</evidence>
<dbReference type="AlphaFoldDB" id="A0A5N8WLC7"/>
<reference evidence="2 3" key="1">
    <citation type="submission" date="2019-09" db="EMBL/GenBank/DDBJ databases">
        <authorList>
            <person name="Duangmal K."/>
            <person name="Teo W.F.A."/>
            <person name="Lipun K."/>
        </authorList>
    </citation>
    <scope>NUCLEOTIDE SEQUENCE [LARGE SCALE GENOMIC DNA]</scope>
    <source>
        <strain evidence="2 3">K1PN6</strain>
    </source>
</reference>
<dbReference type="RefSeq" id="WP_152858026.1">
    <property type="nucleotide sequence ID" value="NZ_VMNX01000001.1"/>
</dbReference>
<keyword evidence="3" id="KW-1185">Reference proteome</keyword>
<name>A0A5N8WLC7_9ACTN</name>
<dbReference type="EMBL" id="VMNX01000001">
    <property type="protein sequence ID" value="MPY47169.1"/>
    <property type="molecule type" value="Genomic_DNA"/>
</dbReference>
<comment type="caution">
    <text evidence="2">The sequence shown here is derived from an EMBL/GenBank/DDBJ whole genome shotgun (WGS) entry which is preliminary data.</text>
</comment>
<organism evidence="2 3">
    <name type="scientific">Streptomyces acidicola</name>
    <dbReference type="NCBI Taxonomy" id="2596892"/>
    <lineage>
        <taxon>Bacteria</taxon>
        <taxon>Bacillati</taxon>
        <taxon>Actinomycetota</taxon>
        <taxon>Actinomycetes</taxon>
        <taxon>Kitasatosporales</taxon>
        <taxon>Streptomycetaceae</taxon>
        <taxon>Streptomyces</taxon>
    </lineage>
</organism>
<protein>
    <submittedName>
        <fullName evidence="2">Uncharacterized protein</fullName>
    </submittedName>
</protein>
<gene>
    <name evidence="1" type="ORF">FPZ41_00650</name>
    <name evidence="2" type="ORF">FPZ41_01355</name>
</gene>
<dbReference type="Proteomes" id="UP000373149">
    <property type="component" value="Unassembled WGS sequence"/>
</dbReference>
<evidence type="ECO:0000313" key="3">
    <source>
        <dbReference type="Proteomes" id="UP000373149"/>
    </source>
</evidence>
<proteinExistence type="predicted"/>
<sequence>MKTSHASTRDLAAALKQSAQKTGEQSPSVRGADWRLATVTAIGAGTVTADSIVCRRLETYRNPVVGDVIVITQSSSGNWLAAGRTAVDSDGLGTVLYRRKAADTGPRTSATPSVDPHLAVTLAANATYTLEAFAKWSSDTNTSDMNWGWNVPTDAAGSWVCYADATSMTAVPSTVRNIDTAIGSPRSYGAIAPVTGHAMRGIIRTTTGGVFSANWSSQTAGGSGVTVYTDSWIRLERVE</sequence>
<evidence type="ECO:0000313" key="2">
    <source>
        <dbReference type="EMBL" id="MPY47308.1"/>
    </source>
</evidence>
<accession>A0A5N8WLC7</accession>
<dbReference type="EMBL" id="VMNX01000001">
    <property type="protein sequence ID" value="MPY47308.1"/>
    <property type="molecule type" value="Genomic_DNA"/>
</dbReference>